<evidence type="ECO:0000256" key="6">
    <source>
        <dbReference type="ARBA" id="ARBA00022801"/>
    </source>
</evidence>
<feature type="domain" description="Reverse transcriptase" evidence="9">
    <location>
        <begin position="74"/>
        <end position="294"/>
    </location>
</feature>
<dbReference type="GO" id="GO:0008233">
    <property type="term" value="F:peptidase activity"/>
    <property type="evidence" value="ECO:0007669"/>
    <property type="project" value="UniProtKB-KW"/>
</dbReference>
<protein>
    <submittedName>
        <fullName evidence="10">Retrovirus-related Pol polyprotein from transposon 17.6</fullName>
    </submittedName>
</protein>
<dbReference type="GO" id="GO:0003964">
    <property type="term" value="F:RNA-directed DNA polymerase activity"/>
    <property type="evidence" value="ECO:0007669"/>
    <property type="project" value="UniProtKB-KW"/>
</dbReference>
<sequence length="328" mass="37710">MTKRNWNAEEIEAMNRICENYHDVFMLDGDPLPFTTLVKHKIHTKSEQPAINQRQYRLPQVHKEEINRQVSELLKEGIISPSISPWNSPILLVPKKSQDGQKAFRLVVDFRKLNEATIKQVFPIPRIDEILDQLGNSRYFTTLDLASGYHQVLVDEQDKEKTAFSTDKGHYEFNRMPFGLTGAPATFQMAMNTILTGLQGLDCFVSRRHSRIREKYSGPREKIYNVLSRHGKNGRTNNEAVEKKYKIFVDPRLPTSIRTSKRRHYKPSILIYPDFTQPFRVTTDASNAALGAVLSQIRNGNDHPIAFASRTLSDTEKRYSTIEKKCSA</sequence>
<dbReference type="InterPro" id="IPR043502">
    <property type="entry name" value="DNA/RNA_pol_sf"/>
</dbReference>
<organism evidence="10 11">
    <name type="scientific">Eumeta variegata</name>
    <name type="common">Bagworm moth</name>
    <name type="synonym">Eumeta japonica</name>
    <dbReference type="NCBI Taxonomy" id="151549"/>
    <lineage>
        <taxon>Eukaryota</taxon>
        <taxon>Metazoa</taxon>
        <taxon>Ecdysozoa</taxon>
        <taxon>Arthropoda</taxon>
        <taxon>Hexapoda</taxon>
        <taxon>Insecta</taxon>
        <taxon>Pterygota</taxon>
        <taxon>Neoptera</taxon>
        <taxon>Endopterygota</taxon>
        <taxon>Lepidoptera</taxon>
        <taxon>Glossata</taxon>
        <taxon>Ditrysia</taxon>
        <taxon>Tineoidea</taxon>
        <taxon>Psychidae</taxon>
        <taxon>Oiketicinae</taxon>
        <taxon>Eumeta</taxon>
    </lineage>
</organism>
<dbReference type="AlphaFoldDB" id="A0A4C1TT44"/>
<dbReference type="Gene3D" id="3.10.10.10">
    <property type="entry name" value="HIV Type 1 Reverse Transcriptase, subunit A, domain 1"/>
    <property type="match status" value="1"/>
</dbReference>
<dbReference type="SUPFAM" id="SSF56672">
    <property type="entry name" value="DNA/RNA polymerases"/>
    <property type="match status" value="1"/>
</dbReference>
<evidence type="ECO:0000256" key="4">
    <source>
        <dbReference type="ARBA" id="ARBA00022722"/>
    </source>
</evidence>
<evidence type="ECO:0000256" key="5">
    <source>
        <dbReference type="ARBA" id="ARBA00022759"/>
    </source>
</evidence>
<dbReference type="OrthoDB" id="420169at2759"/>
<dbReference type="GO" id="GO:0006508">
    <property type="term" value="P:proteolysis"/>
    <property type="evidence" value="ECO:0007669"/>
    <property type="project" value="UniProtKB-KW"/>
</dbReference>
<keyword evidence="2" id="KW-0808">Transferase</keyword>
<evidence type="ECO:0000256" key="1">
    <source>
        <dbReference type="ARBA" id="ARBA00022670"/>
    </source>
</evidence>
<keyword evidence="1" id="KW-0645">Protease</keyword>
<evidence type="ECO:0000259" key="9">
    <source>
        <dbReference type="PROSITE" id="PS50878"/>
    </source>
</evidence>
<dbReference type="PANTHER" id="PTHR37984:SF5">
    <property type="entry name" value="PROTEIN NYNRIN-LIKE"/>
    <property type="match status" value="1"/>
</dbReference>
<dbReference type="InterPro" id="IPR050951">
    <property type="entry name" value="Retrovirus_Pol_polyprotein"/>
</dbReference>
<dbReference type="STRING" id="151549.A0A4C1TT44"/>
<gene>
    <name evidence="10" type="primary">pol</name>
    <name evidence="10" type="ORF">EVAR_70443_1</name>
</gene>
<evidence type="ECO:0000313" key="11">
    <source>
        <dbReference type="Proteomes" id="UP000299102"/>
    </source>
</evidence>
<keyword evidence="3" id="KW-0548">Nucleotidyltransferase</keyword>
<dbReference type="EMBL" id="BGZK01006226">
    <property type="protein sequence ID" value="GBP17159.1"/>
    <property type="molecule type" value="Genomic_DNA"/>
</dbReference>
<dbReference type="PANTHER" id="PTHR37984">
    <property type="entry name" value="PROTEIN CBG26694"/>
    <property type="match status" value="1"/>
</dbReference>
<evidence type="ECO:0000313" key="10">
    <source>
        <dbReference type="EMBL" id="GBP17159.1"/>
    </source>
</evidence>
<evidence type="ECO:0000256" key="8">
    <source>
        <dbReference type="ARBA" id="ARBA00023268"/>
    </source>
</evidence>
<keyword evidence="5" id="KW-0255">Endonuclease</keyword>
<dbReference type="CDD" id="cd01647">
    <property type="entry name" value="RT_LTR"/>
    <property type="match status" value="1"/>
</dbReference>
<dbReference type="Pfam" id="PF00078">
    <property type="entry name" value="RVT_1"/>
    <property type="match status" value="1"/>
</dbReference>
<keyword evidence="8" id="KW-0511">Multifunctional enzyme</keyword>
<dbReference type="Pfam" id="PF17919">
    <property type="entry name" value="RT_RNaseH_2"/>
    <property type="match status" value="1"/>
</dbReference>
<dbReference type="FunFam" id="3.10.10.10:FF:000007">
    <property type="entry name" value="Retrovirus-related Pol polyprotein from transposon 17.6-like Protein"/>
    <property type="match status" value="1"/>
</dbReference>
<keyword evidence="7" id="KW-0695">RNA-directed DNA polymerase</keyword>
<name>A0A4C1TT44_EUMVA</name>
<dbReference type="InterPro" id="IPR041577">
    <property type="entry name" value="RT_RNaseH_2"/>
</dbReference>
<evidence type="ECO:0000256" key="3">
    <source>
        <dbReference type="ARBA" id="ARBA00022695"/>
    </source>
</evidence>
<dbReference type="Gene3D" id="3.10.20.370">
    <property type="match status" value="1"/>
</dbReference>
<evidence type="ECO:0000256" key="7">
    <source>
        <dbReference type="ARBA" id="ARBA00022918"/>
    </source>
</evidence>
<dbReference type="PROSITE" id="PS50878">
    <property type="entry name" value="RT_POL"/>
    <property type="match status" value="1"/>
</dbReference>
<reference evidence="10 11" key="1">
    <citation type="journal article" date="2019" name="Commun. Biol.">
        <title>The bagworm genome reveals a unique fibroin gene that provides high tensile strength.</title>
        <authorList>
            <person name="Kono N."/>
            <person name="Nakamura H."/>
            <person name="Ohtoshi R."/>
            <person name="Tomita M."/>
            <person name="Numata K."/>
            <person name="Arakawa K."/>
        </authorList>
    </citation>
    <scope>NUCLEOTIDE SEQUENCE [LARGE SCALE GENOMIC DNA]</scope>
</reference>
<evidence type="ECO:0000256" key="2">
    <source>
        <dbReference type="ARBA" id="ARBA00022679"/>
    </source>
</evidence>
<keyword evidence="4" id="KW-0540">Nuclease</keyword>
<dbReference type="InterPro" id="IPR000477">
    <property type="entry name" value="RT_dom"/>
</dbReference>
<keyword evidence="6" id="KW-0378">Hydrolase</keyword>
<comment type="caution">
    <text evidence="10">The sequence shown here is derived from an EMBL/GenBank/DDBJ whole genome shotgun (WGS) entry which is preliminary data.</text>
</comment>
<dbReference type="Proteomes" id="UP000299102">
    <property type="component" value="Unassembled WGS sequence"/>
</dbReference>
<proteinExistence type="predicted"/>
<accession>A0A4C1TT44</accession>
<dbReference type="GO" id="GO:0004519">
    <property type="term" value="F:endonuclease activity"/>
    <property type="evidence" value="ECO:0007669"/>
    <property type="project" value="UniProtKB-KW"/>
</dbReference>
<keyword evidence="11" id="KW-1185">Reference proteome</keyword>